<name>A0ABR3EYD0_9AGAR</name>
<feature type="region of interest" description="Disordered" evidence="2">
    <location>
        <begin position="476"/>
        <end position="504"/>
    </location>
</feature>
<dbReference type="Gene3D" id="3.40.50.300">
    <property type="entry name" value="P-loop containing nucleotide triphosphate hydrolases"/>
    <property type="match status" value="1"/>
</dbReference>
<dbReference type="PROSITE" id="PS50837">
    <property type="entry name" value="NACHT"/>
    <property type="match status" value="1"/>
</dbReference>
<feature type="compositionally biased region" description="Low complexity" evidence="2">
    <location>
        <begin position="488"/>
        <end position="504"/>
    </location>
</feature>
<dbReference type="InterPro" id="IPR056884">
    <property type="entry name" value="NPHP3-like_N"/>
</dbReference>
<evidence type="ECO:0000259" key="3">
    <source>
        <dbReference type="PROSITE" id="PS50837"/>
    </source>
</evidence>
<sequence>MSRYTYFDILSPYLDDWMYSITKLEKVFRLEARGWVLESYGGMIQIHNLPHARGPESGCLDGTRTDLIRTIGDWIETPSERSRICWVRGGAGTGKSAIAQTLCEKYLHIHLAANFSFSRNDRTRNGLDSLIPTIAYQLATEPAFQQAGLASFIDEAIPRAVDWGWEFERLFKQLITDPCLRVDPNRWKDLPTVIIIDGLDECNEEERQQEKLLSVIHESTFALPIRFVIFSRPEPTILNFFRTTPSISTTAHELDMRDFRAEADRDIKVYLYHRFAFVRSSYPEVIVGDDWPGEEAIQRLAHKADAHFVYVVTAVNYIARKDSSPPLPQQRLDAVLRGEKNSLYPDLTDLDQLFHHILQSVMETHELTLLPVLQLLITPHYRPRNDGQLPPGMPTLEIKWRTRYAMGRLLNMDPHQVASVLSGLYSVLYIPDGNEHDGDVAFLHAPFSDFLRDERRSHRFHVKPIETWSDVPRRRRRSFASRPKKSHSSSISISPSSSFPSPTEFPDSPDALGYFDRLLPYLDDWRNAISRLKELSEQENREEESRIQITRMSILL</sequence>
<dbReference type="InterPro" id="IPR007111">
    <property type="entry name" value="NACHT_NTPase"/>
</dbReference>
<comment type="caution">
    <text evidence="4">The sequence shown here is derived from an EMBL/GenBank/DDBJ whole genome shotgun (WGS) entry which is preliminary data.</text>
</comment>
<dbReference type="InterPro" id="IPR027417">
    <property type="entry name" value="P-loop_NTPase"/>
</dbReference>
<protein>
    <recommendedName>
        <fullName evidence="3">NACHT domain-containing protein</fullName>
    </recommendedName>
</protein>
<accession>A0ABR3EYD0</accession>
<dbReference type="SUPFAM" id="SSF52540">
    <property type="entry name" value="P-loop containing nucleoside triphosphate hydrolases"/>
    <property type="match status" value="1"/>
</dbReference>
<dbReference type="PANTHER" id="PTHR10039:SF14">
    <property type="entry name" value="NACHT DOMAIN-CONTAINING PROTEIN"/>
    <property type="match status" value="1"/>
</dbReference>
<keyword evidence="1" id="KW-0677">Repeat</keyword>
<keyword evidence="5" id="KW-1185">Reference proteome</keyword>
<evidence type="ECO:0000313" key="5">
    <source>
        <dbReference type="Proteomes" id="UP001465976"/>
    </source>
</evidence>
<reference evidence="4 5" key="1">
    <citation type="submission" date="2024-02" db="EMBL/GenBank/DDBJ databases">
        <title>A draft genome for the cacao thread blight pathogen Marasmius crinis-equi.</title>
        <authorList>
            <person name="Cohen S.P."/>
            <person name="Baruah I.K."/>
            <person name="Amoako-Attah I."/>
            <person name="Bukari Y."/>
            <person name="Meinhardt L.W."/>
            <person name="Bailey B.A."/>
        </authorList>
    </citation>
    <scope>NUCLEOTIDE SEQUENCE [LARGE SCALE GENOMIC DNA]</scope>
    <source>
        <strain evidence="4 5">GH-76</strain>
    </source>
</reference>
<evidence type="ECO:0000256" key="2">
    <source>
        <dbReference type="SAM" id="MobiDB-lite"/>
    </source>
</evidence>
<feature type="domain" description="NACHT" evidence="3">
    <location>
        <begin position="83"/>
        <end position="233"/>
    </location>
</feature>
<evidence type="ECO:0000256" key="1">
    <source>
        <dbReference type="ARBA" id="ARBA00022737"/>
    </source>
</evidence>
<dbReference type="Pfam" id="PF24883">
    <property type="entry name" value="NPHP3_N"/>
    <property type="match status" value="1"/>
</dbReference>
<evidence type="ECO:0000313" key="4">
    <source>
        <dbReference type="EMBL" id="KAL0567908.1"/>
    </source>
</evidence>
<organism evidence="4 5">
    <name type="scientific">Marasmius crinis-equi</name>
    <dbReference type="NCBI Taxonomy" id="585013"/>
    <lineage>
        <taxon>Eukaryota</taxon>
        <taxon>Fungi</taxon>
        <taxon>Dikarya</taxon>
        <taxon>Basidiomycota</taxon>
        <taxon>Agaricomycotina</taxon>
        <taxon>Agaricomycetes</taxon>
        <taxon>Agaricomycetidae</taxon>
        <taxon>Agaricales</taxon>
        <taxon>Marasmiineae</taxon>
        <taxon>Marasmiaceae</taxon>
        <taxon>Marasmius</taxon>
    </lineage>
</organism>
<dbReference type="Proteomes" id="UP001465976">
    <property type="component" value="Unassembled WGS sequence"/>
</dbReference>
<dbReference type="EMBL" id="JBAHYK010001464">
    <property type="protein sequence ID" value="KAL0567908.1"/>
    <property type="molecule type" value="Genomic_DNA"/>
</dbReference>
<proteinExistence type="predicted"/>
<feature type="compositionally biased region" description="Basic residues" evidence="2">
    <location>
        <begin position="476"/>
        <end position="487"/>
    </location>
</feature>
<dbReference type="PANTHER" id="PTHR10039">
    <property type="entry name" value="AMELOGENIN"/>
    <property type="match status" value="1"/>
</dbReference>
<gene>
    <name evidence="4" type="ORF">V5O48_014085</name>
</gene>